<dbReference type="InterPro" id="IPR015943">
    <property type="entry name" value="WD40/YVTN_repeat-like_dom_sf"/>
</dbReference>
<name>A0A1R1YAM6_9FUNG</name>
<dbReference type="InterPro" id="IPR036322">
    <property type="entry name" value="WD40_repeat_dom_sf"/>
</dbReference>
<dbReference type="SUPFAM" id="SSF50978">
    <property type="entry name" value="WD40 repeat-like"/>
    <property type="match status" value="1"/>
</dbReference>
<evidence type="ECO:0000313" key="3">
    <source>
        <dbReference type="EMBL" id="OMJ23987.1"/>
    </source>
</evidence>
<sequence>MLLLWNADGEVVYEWDSPRVHDLAVGSDGKSILVADNENSVILFKLNQKSPIKVFKETGSIMSIYFARDCKHFLVNTIHDQLNLWDIESSSIQTTYHGYKYGKCVSRCGLGGPNESIVYCGTPGFNLIIF</sequence>
<dbReference type="Proteomes" id="UP000187283">
    <property type="component" value="Unassembled WGS sequence"/>
</dbReference>
<evidence type="ECO:0000313" key="4">
    <source>
        <dbReference type="Proteomes" id="UP000187283"/>
    </source>
</evidence>
<keyword evidence="2" id="KW-0677">Repeat</keyword>
<dbReference type="PANTHER" id="PTHR22838:SF0">
    <property type="entry name" value="WD REPEAT-CONTAINING PROTEIN 26"/>
    <property type="match status" value="1"/>
</dbReference>
<comment type="caution">
    <text evidence="3">The sequence shown here is derived from an EMBL/GenBank/DDBJ whole genome shotgun (WGS) entry which is preliminary data.</text>
</comment>
<evidence type="ECO:0000256" key="2">
    <source>
        <dbReference type="ARBA" id="ARBA00022737"/>
    </source>
</evidence>
<dbReference type="EMBL" id="LSSN01000434">
    <property type="protein sequence ID" value="OMJ23987.1"/>
    <property type="molecule type" value="Genomic_DNA"/>
</dbReference>
<dbReference type="OrthoDB" id="972532at2759"/>
<reference evidence="3 4" key="1">
    <citation type="submission" date="2017-01" db="EMBL/GenBank/DDBJ databases">
        <authorList>
            <person name="Mah S.A."/>
            <person name="Swanson W.J."/>
            <person name="Moy G.W."/>
            <person name="Vacquier V.D."/>
        </authorList>
    </citation>
    <scope>NUCLEOTIDE SEQUENCE [LARGE SCALE GENOMIC DNA]</scope>
    <source>
        <strain evidence="3 4">GSMNP</strain>
    </source>
</reference>
<dbReference type="PANTHER" id="PTHR22838">
    <property type="entry name" value="WD REPEAT PROTEIN 26-RELATED"/>
    <property type="match status" value="1"/>
</dbReference>
<keyword evidence="4" id="KW-1185">Reference proteome</keyword>
<organism evidence="3 4">
    <name type="scientific">Smittium culicis</name>
    <dbReference type="NCBI Taxonomy" id="133412"/>
    <lineage>
        <taxon>Eukaryota</taxon>
        <taxon>Fungi</taxon>
        <taxon>Fungi incertae sedis</taxon>
        <taxon>Zoopagomycota</taxon>
        <taxon>Kickxellomycotina</taxon>
        <taxon>Harpellomycetes</taxon>
        <taxon>Harpellales</taxon>
        <taxon>Legeriomycetaceae</taxon>
        <taxon>Smittium</taxon>
    </lineage>
</organism>
<gene>
    <name evidence="3" type="ORF">AYI70_g1886</name>
</gene>
<dbReference type="STRING" id="133412.A0A1R1YAM6"/>
<evidence type="ECO:0000256" key="1">
    <source>
        <dbReference type="ARBA" id="ARBA00022574"/>
    </source>
</evidence>
<accession>A0A1R1YAM6</accession>
<keyword evidence="1" id="KW-0853">WD repeat</keyword>
<dbReference type="Gene3D" id="2.130.10.10">
    <property type="entry name" value="YVTN repeat-like/Quinoprotein amine dehydrogenase"/>
    <property type="match status" value="1"/>
</dbReference>
<protein>
    <submittedName>
        <fullName evidence="3">Putative WD repeat-containing protein</fullName>
    </submittedName>
</protein>
<dbReference type="AlphaFoldDB" id="A0A1R1YAM6"/>
<dbReference type="InterPro" id="IPR051350">
    <property type="entry name" value="WD_repeat-ST_regulator"/>
</dbReference>
<proteinExistence type="predicted"/>